<dbReference type="EMBL" id="CP030759">
    <property type="protein sequence ID" value="AXA35567.1"/>
    <property type="molecule type" value="Genomic_DNA"/>
</dbReference>
<evidence type="ECO:0000256" key="8">
    <source>
        <dbReference type="SAM" id="MobiDB-lite"/>
    </source>
</evidence>
<dbReference type="PANTHER" id="PTHR33908">
    <property type="entry name" value="MANNOSYLTRANSFERASE YKCB-RELATED"/>
    <property type="match status" value="1"/>
</dbReference>
<evidence type="ECO:0000256" key="7">
    <source>
        <dbReference type="ARBA" id="ARBA00023136"/>
    </source>
</evidence>
<dbReference type="PANTHER" id="PTHR33908:SF11">
    <property type="entry name" value="MEMBRANE PROTEIN"/>
    <property type="match status" value="1"/>
</dbReference>
<comment type="subcellular location">
    <subcellularLocation>
        <location evidence="1">Cell membrane</location>
        <topology evidence="1">Multi-pass membrane protein</topology>
    </subcellularLocation>
</comment>
<feature type="transmembrane region" description="Helical" evidence="9">
    <location>
        <begin position="21"/>
        <end position="42"/>
    </location>
</feature>
<protein>
    <recommendedName>
        <fullName evidence="12">Glycosyltransferase RgtA/B/C/D-like domain-containing protein</fullName>
    </recommendedName>
</protein>
<reference evidence="10 11" key="1">
    <citation type="submission" date="2018-05" db="EMBL/GenBank/DDBJ databases">
        <title>A metagenomic window into the 2 km-deep terrestrial subsurface aquifer revealed taxonomically and functionally diverse microbial community comprising novel uncultured bacterial lineages.</title>
        <authorList>
            <person name="Kadnikov V.V."/>
            <person name="Mardanov A.V."/>
            <person name="Beletsky A.V."/>
            <person name="Banks D."/>
            <person name="Pimenov N.V."/>
            <person name="Frank Y.A."/>
            <person name="Karnachuk O.V."/>
            <person name="Ravin N.V."/>
        </authorList>
    </citation>
    <scope>NUCLEOTIDE SEQUENCE [LARGE SCALE GENOMIC DNA]</scope>
    <source>
        <strain evidence="10">BY</strain>
    </source>
</reference>
<dbReference type="GO" id="GO:0009103">
    <property type="term" value="P:lipopolysaccharide biosynthetic process"/>
    <property type="evidence" value="ECO:0007669"/>
    <property type="project" value="UniProtKB-ARBA"/>
</dbReference>
<evidence type="ECO:0000256" key="1">
    <source>
        <dbReference type="ARBA" id="ARBA00004651"/>
    </source>
</evidence>
<evidence type="ECO:0008006" key="12">
    <source>
        <dbReference type="Google" id="ProtNLM"/>
    </source>
</evidence>
<dbReference type="GO" id="GO:0016763">
    <property type="term" value="F:pentosyltransferase activity"/>
    <property type="evidence" value="ECO:0007669"/>
    <property type="project" value="TreeGrafter"/>
</dbReference>
<sequence>MTTSALTSSARTWFMKQVRQHWPLCLLLLVVIPFEIMLRLHARPNVFPDSWGYWELAKAILAGNWYHERFTFRTPGYPAFLAAVFSLAGDKNWDAVISAQFLLGATMPVGLYVVYYRISGKTWIAALGAAAFLADRYTLELQAVPLTECLSAILAVWFLAAYVIASERKVWWQAVLVGVLGCITILVRPSFQLLPMCFAVGGVILEWLRKEHRAQWRRIVGWNAVMLLIVQLGLWGWAWVIYRQTGNFAISLQLGASMTNHTGAWMEHAPDKFAKIRDIYVAARTKNGGNWINLYDAIDDELTSATGLKGWELSLQFRELNSYLLKRFWREYLQHVYYAWQMLWAEPSRYVVDEMAEIPPGMQVPPMTEIGKFMRSLPLMWDGLYRPLDRLLWNRPSTSLKIPWVLTLLFIGVLYLKRRDIRAVIAATLCFGTIFYHMLIHALVQFTEFGRYRLPVQTMWLGLLVTLFLIVANEVWVKLNEIAAGAPQVGAGDRPTPTHHAGRKRTNRFNKGGRKQGKSVLD</sequence>
<dbReference type="InterPro" id="IPR050297">
    <property type="entry name" value="LipidA_mod_glycosyltrf_83"/>
</dbReference>
<keyword evidence="5 9" id="KW-0812">Transmembrane</keyword>
<feature type="transmembrane region" description="Helical" evidence="9">
    <location>
        <begin position="193"/>
        <end position="208"/>
    </location>
</feature>
<evidence type="ECO:0000256" key="5">
    <source>
        <dbReference type="ARBA" id="ARBA00022692"/>
    </source>
</evidence>
<keyword evidence="2" id="KW-1003">Cell membrane</keyword>
<feature type="transmembrane region" description="Helical" evidence="9">
    <location>
        <begin position="220"/>
        <end position="242"/>
    </location>
</feature>
<evidence type="ECO:0000313" key="10">
    <source>
        <dbReference type="EMBL" id="AXA35567.1"/>
    </source>
</evidence>
<feature type="region of interest" description="Disordered" evidence="8">
    <location>
        <begin position="490"/>
        <end position="522"/>
    </location>
</feature>
<evidence type="ECO:0000256" key="3">
    <source>
        <dbReference type="ARBA" id="ARBA00022676"/>
    </source>
</evidence>
<feature type="compositionally biased region" description="Basic residues" evidence="8">
    <location>
        <begin position="500"/>
        <end position="522"/>
    </location>
</feature>
<dbReference type="GO" id="GO:0005886">
    <property type="term" value="C:plasma membrane"/>
    <property type="evidence" value="ECO:0007669"/>
    <property type="project" value="UniProtKB-SubCell"/>
</dbReference>
<accession>A0A2Z4Y2W8</accession>
<feature type="transmembrane region" description="Helical" evidence="9">
    <location>
        <begin position="145"/>
        <end position="165"/>
    </location>
</feature>
<keyword evidence="6 9" id="KW-1133">Transmembrane helix</keyword>
<evidence type="ECO:0000256" key="4">
    <source>
        <dbReference type="ARBA" id="ARBA00022679"/>
    </source>
</evidence>
<dbReference type="Proteomes" id="UP000262583">
    <property type="component" value="Chromosome"/>
</dbReference>
<feature type="transmembrane region" description="Helical" evidence="9">
    <location>
        <begin position="458"/>
        <end position="477"/>
    </location>
</feature>
<evidence type="ECO:0000256" key="6">
    <source>
        <dbReference type="ARBA" id="ARBA00022989"/>
    </source>
</evidence>
<name>A0A2Z4Y2W8_SUMC1</name>
<gene>
    <name evidence="10" type="ORF">BRCON_0790</name>
</gene>
<dbReference type="AlphaFoldDB" id="A0A2Z4Y2W8"/>
<evidence type="ECO:0000256" key="9">
    <source>
        <dbReference type="SAM" id="Phobius"/>
    </source>
</evidence>
<feature type="transmembrane region" description="Helical" evidence="9">
    <location>
        <begin position="398"/>
        <end position="416"/>
    </location>
</feature>
<feature type="transmembrane region" description="Helical" evidence="9">
    <location>
        <begin position="423"/>
        <end position="446"/>
    </location>
</feature>
<evidence type="ECO:0000313" key="11">
    <source>
        <dbReference type="Proteomes" id="UP000262583"/>
    </source>
</evidence>
<evidence type="ECO:0000256" key="2">
    <source>
        <dbReference type="ARBA" id="ARBA00022475"/>
    </source>
</evidence>
<dbReference type="KEGG" id="schv:BRCON_0790"/>
<keyword evidence="7 9" id="KW-0472">Membrane</keyword>
<proteinExistence type="predicted"/>
<keyword evidence="4" id="KW-0808">Transferase</keyword>
<organism evidence="10 11">
    <name type="scientific">Sumerlaea chitinivorans</name>
    <dbReference type="NCBI Taxonomy" id="2250252"/>
    <lineage>
        <taxon>Bacteria</taxon>
        <taxon>Candidatus Sumerlaeota</taxon>
        <taxon>Candidatus Sumerlaeia</taxon>
        <taxon>Candidatus Sumerlaeales</taxon>
        <taxon>Candidatus Sumerlaeaceae</taxon>
        <taxon>Candidatus Sumerlaea</taxon>
    </lineage>
</organism>
<keyword evidence="3" id="KW-0328">Glycosyltransferase</keyword>
<feature type="transmembrane region" description="Helical" evidence="9">
    <location>
        <begin position="95"/>
        <end position="115"/>
    </location>
</feature>
<feature type="transmembrane region" description="Helical" evidence="9">
    <location>
        <begin position="170"/>
        <end position="187"/>
    </location>
</feature>